<feature type="transmembrane region" description="Helical" evidence="3">
    <location>
        <begin position="512"/>
        <end position="532"/>
    </location>
</feature>
<reference evidence="5" key="1">
    <citation type="submission" date="2018-11" db="EMBL/GenBank/DDBJ databases">
        <authorList>
            <person name="Alioto T."/>
            <person name="Alioto T."/>
        </authorList>
    </citation>
    <scope>NUCLEOTIDE SEQUENCE</scope>
</reference>
<evidence type="ECO:0000256" key="2">
    <source>
        <dbReference type="SAM" id="MobiDB-lite"/>
    </source>
</evidence>
<evidence type="ECO:0000259" key="4">
    <source>
        <dbReference type="PROSITE" id="PS50850"/>
    </source>
</evidence>
<dbReference type="EMBL" id="UYJE01003119">
    <property type="protein sequence ID" value="VDI16708.1"/>
    <property type="molecule type" value="Genomic_DNA"/>
</dbReference>
<dbReference type="GO" id="GO:0008028">
    <property type="term" value="F:monocarboxylic acid transmembrane transporter activity"/>
    <property type="evidence" value="ECO:0007669"/>
    <property type="project" value="TreeGrafter"/>
</dbReference>
<feature type="compositionally biased region" description="Polar residues" evidence="2">
    <location>
        <begin position="13"/>
        <end position="30"/>
    </location>
</feature>
<evidence type="ECO:0000256" key="3">
    <source>
        <dbReference type="SAM" id="Phobius"/>
    </source>
</evidence>
<feature type="region of interest" description="Disordered" evidence="2">
    <location>
        <begin position="1"/>
        <end position="46"/>
    </location>
</feature>
<feature type="transmembrane region" description="Helical" evidence="3">
    <location>
        <begin position="184"/>
        <end position="205"/>
    </location>
</feature>
<dbReference type="CDD" id="cd17352">
    <property type="entry name" value="MFS_MCT_SLC16"/>
    <property type="match status" value="1"/>
</dbReference>
<feature type="transmembrane region" description="Helical" evidence="3">
    <location>
        <begin position="148"/>
        <end position="172"/>
    </location>
</feature>
<accession>A0A8B6D897</accession>
<feature type="transmembrane region" description="Helical" evidence="3">
    <location>
        <begin position="423"/>
        <end position="443"/>
    </location>
</feature>
<dbReference type="AlphaFoldDB" id="A0A8B6D897"/>
<feature type="compositionally biased region" description="Basic and acidic residues" evidence="2">
    <location>
        <begin position="36"/>
        <end position="46"/>
    </location>
</feature>
<dbReference type="InterPro" id="IPR050327">
    <property type="entry name" value="Proton-linked_MCT"/>
</dbReference>
<evidence type="ECO:0000313" key="6">
    <source>
        <dbReference type="Proteomes" id="UP000596742"/>
    </source>
</evidence>
<evidence type="ECO:0000313" key="5">
    <source>
        <dbReference type="EMBL" id="VDI16708.1"/>
    </source>
</evidence>
<dbReference type="Pfam" id="PF07690">
    <property type="entry name" value="MFS_1"/>
    <property type="match status" value="2"/>
</dbReference>
<evidence type="ECO:0000256" key="1">
    <source>
        <dbReference type="ARBA" id="ARBA00004141"/>
    </source>
</evidence>
<organism evidence="5 6">
    <name type="scientific">Mytilus galloprovincialis</name>
    <name type="common">Mediterranean mussel</name>
    <dbReference type="NCBI Taxonomy" id="29158"/>
    <lineage>
        <taxon>Eukaryota</taxon>
        <taxon>Metazoa</taxon>
        <taxon>Spiralia</taxon>
        <taxon>Lophotrochozoa</taxon>
        <taxon>Mollusca</taxon>
        <taxon>Bivalvia</taxon>
        <taxon>Autobranchia</taxon>
        <taxon>Pteriomorphia</taxon>
        <taxon>Mytilida</taxon>
        <taxon>Mytiloidea</taxon>
        <taxon>Mytilidae</taxon>
        <taxon>Mytilinae</taxon>
        <taxon>Mytilus</taxon>
    </lineage>
</organism>
<comment type="caution">
    <text evidence="5">The sequence shown here is derived from an EMBL/GenBank/DDBJ whole genome shotgun (WGS) entry which is preliminary data.</text>
</comment>
<dbReference type="GO" id="GO:0016020">
    <property type="term" value="C:membrane"/>
    <property type="evidence" value="ECO:0007669"/>
    <property type="project" value="UniProtKB-SubCell"/>
</dbReference>
<feature type="transmembrane region" description="Helical" evidence="3">
    <location>
        <begin position="95"/>
        <end position="115"/>
    </location>
</feature>
<feature type="transmembrane region" description="Helical" evidence="3">
    <location>
        <begin position="56"/>
        <end position="75"/>
    </location>
</feature>
<dbReference type="InterPro" id="IPR011701">
    <property type="entry name" value="MFS"/>
</dbReference>
<dbReference type="PANTHER" id="PTHR11360:SF306">
    <property type="entry name" value="RE01051P"/>
    <property type="match status" value="1"/>
</dbReference>
<feature type="transmembrane region" description="Helical" evidence="3">
    <location>
        <begin position="390"/>
        <end position="411"/>
    </location>
</feature>
<name>A0A8B6D897_MYTGA</name>
<dbReference type="SUPFAM" id="SSF103473">
    <property type="entry name" value="MFS general substrate transporter"/>
    <property type="match status" value="1"/>
</dbReference>
<feature type="compositionally biased region" description="Polar residues" evidence="2">
    <location>
        <begin position="276"/>
        <end position="286"/>
    </location>
</feature>
<dbReference type="InterPro" id="IPR036259">
    <property type="entry name" value="MFS_trans_sf"/>
</dbReference>
<dbReference type="OrthoDB" id="6435476at2759"/>
<dbReference type="PROSITE" id="PS50850">
    <property type="entry name" value="MFS"/>
    <property type="match status" value="1"/>
</dbReference>
<gene>
    <name evidence="5" type="ORF">MGAL_10B084054</name>
</gene>
<feature type="compositionally biased region" description="Basic and acidic residues" evidence="2">
    <location>
        <begin position="302"/>
        <end position="312"/>
    </location>
</feature>
<keyword evidence="3" id="KW-0812">Transmembrane</keyword>
<comment type="subcellular location">
    <subcellularLocation>
        <location evidence="1">Membrane</location>
        <topology evidence="1">Multi-pass membrane protein</topology>
    </subcellularLocation>
</comment>
<feature type="domain" description="Major facilitator superfamily (MFS) profile" evidence="4">
    <location>
        <begin position="387"/>
        <end position="594"/>
    </location>
</feature>
<dbReference type="Proteomes" id="UP000596742">
    <property type="component" value="Unassembled WGS sequence"/>
</dbReference>
<keyword evidence="3" id="KW-0472">Membrane</keyword>
<keyword evidence="6" id="KW-1185">Reference proteome</keyword>
<dbReference type="InterPro" id="IPR020846">
    <property type="entry name" value="MFS_dom"/>
</dbReference>
<proteinExistence type="predicted"/>
<sequence>MLESDKLAGRDTSACTHDNTSSSDDNNGTDLLNKGANEDKEKTSVTQEITEKDSGWAWIIALATSLHVFLLVGFAKSFGLFFVQFIDVYGTSSSMTSVIIAVQTLVTSISSLFVLNIGTKMFSVRTIIIIGAILSSAGYMLNAFSPNITFLVFSHGIIYGLSCAFATGPMFVVLNASFEKRLGIAYSIAMVGGCIGSFTLPLLIQTLLDKYGLQGALLVCSGMHLNNIVDGALVRSPRKPKVEQHTGKDDILQELLDPEQELKLAFKKDLSVSDSNVTRQMDNGSPPSHFKINHSGTQRTQSESHDSGATKNDVHVNTSLQEFFKTLSRSALNIYNTTDTAETFSSMHSVGILQLKSEDENESVKHKRSFKVSCHDLLGFDLLKNHSLQATLFAAFLAFFGLAFIVAYIPAFANDNGITQDRLAILLTITGVCDLVSRILLGILIDSNKVKRKNILSFSLCVTGIATLFNPFYTNFQTFAIYSVIYGLFGSLYFSLMTMLMREGVGPDQLPAALSLQIFIHGISSIVFAPLLGYIRDQTGSYTVSFYVMGSALLIASIIIFCEPLVKKLEDRRVKKLRRKSNDDEDVTIHAVNN</sequence>
<feature type="transmembrane region" description="Helical" evidence="3">
    <location>
        <begin position="479"/>
        <end position="500"/>
    </location>
</feature>
<feature type="transmembrane region" description="Helical" evidence="3">
    <location>
        <begin position="455"/>
        <end position="473"/>
    </location>
</feature>
<dbReference type="Gene3D" id="1.20.1250.20">
    <property type="entry name" value="MFS general substrate transporter like domains"/>
    <property type="match status" value="2"/>
</dbReference>
<feature type="transmembrane region" description="Helical" evidence="3">
    <location>
        <begin position="122"/>
        <end position="142"/>
    </location>
</feature>
<feature type="transmembrane region" description="Helical" evidence="3">
    <location>
        <begin position="544"/>
        <end position="566"/>
    </location>
</feature>
<dbReference type="PANTHER" id="PTHR11360">
    <property type="entry name" value="MONOCARBOXYLATE TRANSPORTER"/>
    <property type="match status" value="1"/>
</dbReference>
<keyword evidence="3" id="KW-1133">Transmembrane helix</keyword>
<protein>
    <recommendedName>
        <fullName evidence="4">Major facilitator superfamily (MFS) profile domain-containing protein</fullName>
    </recommendedName>
</protein>
<feature type="region of interest" description="Disordered" evidence="2">
    <location>
        <begin position="276"/>
        <end position="312"/>
    </location>
</feature>